<keyword evidence="10" id="KW-1185">Reference proteome</keyword>
<evidence type="ECO:0000313" key="9">
    <source>
        <dbReference type="EMBL" id="TXD33951.1"/>
    </source>
</evidence>
<dbReference type="Pfam" id="PF00884">
    <property type="entry name" value="Sulfatase"/>
    <property type="match status" value="1"/>
</dbReference>
<dbReference type="SUPFAM" id="SSF53649">
    <property type="entry name" value="Alkaline phosphatase-like"/>
    <property type="match status" value="1"/>
</dbReference>
<evidence type="ECO:0000259" key="8">
    <source>
        <dbReference type="Pfam" id="PF00884"/>
    </source>
</evidence>
<evidence type="ECO:0000256" key="3">
    <source>
        <dbReference type="ARBA" id="ARBA00022692"/>
    </source>
</evidence>
<keyword evidence="5 7" id="KW-0472">Membrane</keyword>
<evidence type="ECO:0000256" key="7">
    <source>
        <dbReference type="SAM" id="Phobius"/>
    </source>
</evidence>
<dbReference type="GO" id="GO:0005886">
    <property type="term" value="C:plasma membrane"/>
    <property type="evidence" value="ECO:0007669"/>
    <property type="project" value="UniProtKB-SubCell"/>
</dbReference>
<organism evidence="9 10">
    <name type="scientific">Lujinxingia vulgaris</name>
    <dbReference type="NCBI Taxonomy" id="2600176"/>
    <lineage>
        <taxon>Bacteria</taxon>
        <taxon>Deltaproteobacteria</taxon>
        <taxon>Bradymonadales</taxon>
        <taxon>Lujinxingiaceae</taxon>
        <taxon>Lujinxingia</taxon>
    </lineage>
</organism>
<feature type="transmembrane region" description="Helical" evidence="7">
    <location>
        <begin position="256"/>
        <end position="272"/>
    </location>
</feature>
<feature type="transmembrane region" description="Helical" evidence="7">
    <location>
        <begin position="284"/>
        <end position="304"/>
    </location>
</feature>
<evidence type="ECO:0000256" key="2">
    <source>
        <dbReference type="ARBA" id="ARBA00022475"/>
    </source>
</evidence>
<dbReference type="AlphaFoldDB" id="A0A5C6X144"/>
<dbReference type="InterPro" id="IPR050448">
    <property type="entry name" value="OpgB/LTA_synthase_biosynth"/>
</dbReference>
<comment type="subcellular location">
    <subcellularLocation>
        <location evidence="1">Cell membrane</location>
        <topology evidence="1">Multi-pass membrane protein</topology>
    </subcellularLocation>
</comment>
<feature type="domain" description="Sulfatase N-terminal" evidence="8">
    <location>
        <begin position="445"/>
        <end position="725"/>
    </location>
</feature>
<keyword evidence="3 7" id="KW-0812">Transmembrane</keyword>
<dbReference type="InterPro" id="IPR000917">
    <property type="entry name" value="Sulfatase_N"/>
</dbReference>
<keyword evidence="2" id="KW-1003">Cell membrane</keyword>
<sequence>MPVVRCARRATVPRDCRDSCGPNAVEQKGHSALGASRSTRTCDMHEGQVARIVGFSLMVALLQKISVTIKGTGIRSPRPTRCAPTRSESPVRCDGRTLERGRGQKQMLFMRGSLRWRSRLQRRESMPASRQRSTRRTNFCWSFLLTPGSIWLTPQTLPAAMASVPVPTTPPHWKYPPLPTTSSPVTMLSLPPSPSPATPSMLDLLNHRTLAAQRRFLLLNALPILLLLLGLKSARVFKRAQLEGVLGALDLFKSELLFGLGFALIGVALLGLARSPRIRTISHFALGVVAALVAAVEIVAHHFYMSTGSTLDASLLMFSLNNFDETWNVVSSEVPVWTLGGLIVAVIFFLLGPALLSRGKVLEPAPEERLPSGAMLAGSVCLIALACTPPLAEPYAPFARTSVVNLGMSALDLNADDDVVVEARPDLSKASLVQSPPPETGRPKHVALIVLESTRARSTSVYNPELATTPFLAELAEKSLVAERAHAVVPHTSKALVATLCGIEPRLNMPITESYPGALPARCLAALLGEQGYATGFFQSATEHFEGRRQLIDNMGYDYFLPVNEMETRGFEKANYFGYEDDIMLKPSRAWLSEQKHRPTFLTYLTLTPHHDYLAPERYGHHDFEPDEELNDYHNTIRYVDHFVANVMAQYKELGLYDDTLFVIVGDHGEGFGEHGRRQHDNVIYEEGLHIPMMLYSPALPELAGRVQPPVSQVDLLPTIASLLGFDLDADYPGFDLREAPVERSIFSHCWYERRCMASIRGDDKYIHHFGAQPDERFDLGRDPLEATSVLTRHDDNAARERELHTWRASVNAWHERHSLQLLDGKILDAMPPVEHEVNVTLGEFARIRGYALSTDALRPGRKATITYVFEALKPIPEGWLLFVHGNGPHKTKNLDHVPVNGLYPLHRWKPGQFIVDEQIFHVPRDWRDGEFNLRLGIYHPEEGRVDVSGDVPITDDKRATLFTVPVRR</sequence>
<dbReference type="PANTHER" id="PTHR47371:SF3">
    <property type="entry name" value="PHOSPHOGLYCEROL TRANSFERASE I"/>
    <property type="match status" value="1"/>
</dbReference>
<evidence type="ECO:0000256" key="1">
    <source>
        <dbReference type="ARBA" id="ARBA00004651"/>
    </source>
</evidence>
<reference evidence="9 10" key="1">
    <citation type="submission" date="2019-08" db="EMBL/GenBank/DDBJ databases">
        <title>Bradymonadales sp. TMQ4.</title>
        <authorList>
            <person name="Liang Q."/>
        </authorList>
    </citation>
    <scope>NUCLEOTIDE SEQUENCE [LARGE SCALE GENOMIC DNA]</scope>
    <source>
        <strain evidence="9 10">TMQ4</strain>
    </source>
</reference>
<keyword evidence="4 7" id="KW-1133">Transmembrane helix</keyword>
<dbReference type="OrthoDB" id="9760224at2"/>
<dbReference type="Proteomes" id="UP000321412">
    <property type="component" value="Unassembled WGS sequence"/>
</dbReference>
<feature type="transmembrane region" description="Helical" evidence="7">
    <location>
        <begin position="373"/>
        <end position="392"/>
    </location>
</feature>
<evidence type="ECO:0000256" key="6">
    <source>
        <dbReference type="SAM" id="MobiDB-lite"/>
    </source>
</evidence>
<feature type="transmembrane region" description="Helical" evidence="7">
    <location>
        <begin position="216"/>
        <end position="236"/>
    </location>
</feature>
<proteinExistence type="predicted"/>
<feature type="transmembrane region" description="Helical" evidence="7">
    <location>
        <begin position="334"/>
        <end position="352"/>
    </location>
</feature>
<name>A0A5C6X144_9DELT</name>
<feature type="region of interest" description="Disordered" evidence="6">
    <location>
        <begin position="73"/>
        <end position="96"/>
    </location>
</feature>
<comment type="caution">
    <text evidence="9">The sequence shown here is derived from an EMBL/GenBank/DDBJ whole genome shotgun (WGS) entry which is preliminary data.</text>
</comment>
<evidence type="ECO:0000256" key="5">
    <source>
        <dbReference type="ARBA" id="ARBA00023136"/>
    </source>
</evidence>
<dbReference type="CDD" id="cd16015">
    <property type="entry name" value="LTA_synthase"/>
    <property type="match status" value="1"/>
</dbReference>
<dbReference type="InterPro" id="IPR017850">
    <property type="entry name" value="Alkaline_phosphatase_core_sf"/>
</dbReference>
<dbReference type="EMBL" id="VOSM01000017">
    <property type="protein sequence ID" value="TXD33951.1"/>
    <property type="molecule type" value="Genomic_DNA"/>
</dbReference>
<dbReference type="Gene3D" id="3.40.720.10">
    <property type="entry name" value="Alkaline Phosphatase, subunit A"/>
    <property type="match status" value="1"/>
</dbReference>
<gene>
    <name evidence="9" type="ORF">FRC98_19845</name>
</gene>
<evidence type="ECO:0000313" key="10">
    <source>
        <dbReference type="Proteomes" id="UP000321412"/>
    </source>
</evidence>
<accession>A0A5C6X144</accession>
<evidence type="ECO:0000256" key="4">
    <source>
        <dbReference type="ARBA" id="ARBA00022989"/>
    </source>
</evidence>
<dbReference type="PANTHER" id="PTHR47371">
    <property type="entry name" value="LIPOTEICHOIC ACID SYNTHASE"/>
    <property type="match status" value="1"/>
</dbReference>
<protein>
    <submittedName>
        <fullName evidence="9">LTA synthase family protein</fullName>
    </submittedName>
</protein>